<evidence type="ECO:0000313" key="1">
    <source>
        <dbReference type="EMBL" id="QQK07698.1"/>
    </source>
</evidence>
<sequence>MEKNNYVSGKIIKNEQIDNDIFLIELEGSFKGEPGQFYMVRGWDEYPLLPRPLSIFDLENNKISFLYQVVGKGTGILSNLKKGAKVEILGPLGNGFPIVNNQKVALVSGGIGLAPMKYLARKLDCKVDLFAGFRTSSYLMDEMSNFVDNIVITTNDGNEGKKGFVTDYIEDKYDVIYACGPNPMMNSLKKLNLKAKSYYSLEAHMACGIGACLGCAINTTKGIQRVCHEGPVFDGSEVIFDVES</sequence>
<dbReference type="EMBL" id="CP066744">
    <property type="protein sequence ID" value="QQK07698.1"/>
    <property type="molecule type" value="Genomic_DNA"/>
</dbReference>
<organism evidence="1 2">
    <name type="scientific">Miniphocaeibacter halophilus</name>
    <dbReference type="NCBI Taxonomy" id="2931922"/>
    <lineage>
        <taxon>Bacteria</taxon>
        <taxon>Bacillati</taxon>
        <taxon>Bacillota</taxon>
        <taxon>Tissierellia</taxon>
        <taxon>Tissierellales</taxon>
        <taxon>Peptoniphilaceae</taxon>
        <taxon>Miniphocaeibacter</taxon>
    </lineage>
</organism>
<accession>A0AC61MTY1</accession>
<gene>
    <name evidence="1" type="ORF">JFY71_10465</name>
</gene>
<proteinExistence type="predicted"/>
<keyword evidence="2" id="KW-1185">Reference proteome</keyword>
<name>A0AC61MTY1_9FIRM</name>
<protein>
    <submittedName>
        <fullName evidence="1">Dihydroorotate dehydrogenase electron transfer subunit</fullName>
    </submittedName>
</protein>
<evidence type="ECO:0000313" key="2">
    <source>
        <dbReference type="Proteomes" id="UP000595814"/>
    </source>
</evidence>
<reference evidence="1 2" key="1">
    <citation type="journal article" date="2022" name="Int. J. Syst. Evol. Microbiol.">
        <title>Miniphocaeibacter halophilus sp. nov., an ammonium-tolerant acetate-producing bacterium isolated from a biogas system.</title>
        <authorList>
            <person name="Schnurer A."/>
            <person name="Singh A."/>
            <person name="Bi S."/>
            <person name="Qiao W."/>
            <person name="Westerholm M."/>
        </authorList>
    </citation>
    <scope>NUCLEOTIDE SEQUENCE [LARGE SCALE GENOMIC DNA]</scope>
    <source>
        <strain evidence="1 2">AMB_01</strain>
    </source>
</reference>
<dbReference type="Proteomes" id="UP000595814">
    <property type="component" value="Chromosome"/>
</dbReference>